<accession>A0A4C1Y2J2</accession>
<keyword evidence="1" id="KW-0812">Transmembrane</keyword>
<dbReference type="AlphaFoldDB" id="A0A4C1Y2J2"/>
<comment type="caution">
    <text evidence="2">The sequence shown here is derived from an EMBL/GenBank/DDBJ whole genome shotgun (WGS) entry which is preliminary data.</text>
</comment>
<keyword evidence="1" id="KW-1133">Transmembrane helix</keyword>
<reference evidence="2 3" key="1">
    <citation type="journal article" date="2019" name="Commun. Biol.">
        <title>The bagworm genome reveals a unique fibroin gene that provides high tensile strength.</title>
        <authorList>
            <person name="Kono N."/>
            <person name="Nakamura H."/>
            <person name="Ohtoshi R."/>
            <person name="Tomita M."/>
            <person name="Numata K."/>
            <person name="Arakawa K."/>
        </authorList>
    </citation>
    <scope>NUCLEOTIDE SEQUENCE [LARGE SCALE GENOMIC DNA]</scope>
</reference>
<feature type="transmembrane region" description="Helical" evidence="1">
    <location>
        <begin position="14"/>
        <end position="32"/>
    </location>
</feature>
<protein>
    <submittedName>
        <fullName evidence="2">Uncharacterized protein</fullName>
    </submittedName>
</protein>
<dbReference type="Proteomes" id="UP000299102">
    <property type="component" value="Unassembled WGS sequence"/>
</dbReference>
<evidence type="ECO:0000256" key="1">
    <source>
        <dbReference type="SAM" id="Phobius"/>
    </source>
</evidence>
<organism evidence="2 3">
    <name type="scientific">Eumeta variegata</name>
    <name type="common">Bagworm moth</name>
    <name type="synonym">Eumeta japonica</name>
    <dbReference type="NCBI Taxonomy" id="151549"/>
    <lineage>
        <taxon>Eukaryota</taxon>
        <taxon>Metazoa</taxon>
        <taxon>Ecdysozoa</taxon>
        <taxon>Arthropoda</taxon>
        <taxon>Hexapoda</taxon>
        <taxon>Insecta</taxon>
        <taxon>Pterygota</taxon>
        <taxon>Neoptera</taxon>
        <taxon>Endopterygota</taxon>
        <taxon>Lepidoptera</taxon>
        <taxon>Glossata</taxon>
        <taxon>Ditrysia</taxon>
        <taxon>Tineoidea</taxon>
        <taxon>Psychidae</taxon>
        <taxon>Oiketicinae</taxon>
        <taxon>Eumeta</taxon>
    </lineage>
</organism>
<sequence length="86" mass="9660">MTHPLYGVMLERAVLRYGAVGYFATLFGSRLLRVYYAVNMFNSDVVSKQKVSDSKSYPERFDQWGGHVKKSAADMTALVTTVYDGP</sequence>
<gene>
    <name evidence="2" type="ORF">EVAR_83510_1</name>
</gene>
<keyword evidence="1" id="KW-0472">Membrane</keyword>
<name>A0A4C1Y2J2_EUMVA</name>
<proteinExistence type="predicted"/>
<evidence type="ECO:0000313" key="3">
    <source>
        <dbReference type="Proteomes" id="UP000299102"/>
    </source>
</evidence>
<keyword evidence="3" id="KW-1185">Reference proteome</keyword>
<evidence type="ECO:0000313" key="2">
    <source>
        <dbReference type="EMBL" id="GBP68777.1"/>
    </source>
</evidence>
<dbReference type="EMBL" id="BGZK01001023">
    <property type="protein sequence ID" value="GBP68777.1"/>
    <property type="molecule type" value="Genomic_DNA"/>
</dbReference>